<dbReference type="InterPro" id="IPR006680">
    <property type="entry name" value="Amidohydro-rel"/>
</dbReference>
<evidence type="ECO:0000313" key="4">
    <source>
        <dbReference type="Proteomes" id="UP000316095"/>
    </source>
</evidence>
<evidence type="ECO:0000259" key="2">
    <source>
        <dbReference type="Pfam" id="PF01979"/>
    </source>
</evidence>
<dbReference type="OrthoDB" id="9807210at2"/>
<gene>
    <name evidence="3" type="ORF">Pan54_34460</name>
</gene>
<dbReference type="PANTHER" id="PTHR43794">
    <property type="entry name" value="AMINOHYDROLASE SSNA-RELATED"/>
    <property type="match status" value="1"/>
</dbReference>
<accession>A0A5C5XJX6</accession>
<comment type="caution">
    <text evidence="3">The sequence shown here is derived from an EMBL/GenBank/DDBJ whole genome shotgun (WGS) entry which is preliminary data.</text>
</comment>
<dbReference type="GO" id="GO:0016787">
    <property type="term" value="F:hydrolase activity"/>
    <property type="evidence" value="ECO:0007669"/>
    <property type="project" value="UniProtKB-KW"/>
</dbReference>
<keyword evidence="1 3" id="KW-0378">Hydrolase</keyword>
<dbReference type="PANTHER" id="PTHR43794:SF11">
    <property type="entry name" value="AMIDOHYDROLASE-RELATED DOMAIN-CONTAINING PROTEIN"/>
    <property type="match status" value="1"/>
</dbReference>
<feature type="domain" description="Amidohydrolase-related" evidence="2">
    <location>
        <begin position="53"/>
        <end position="388"/>
    </location>
</feature>
<dbReference type="Pfam" id="PF01979">
    <property type="entry name" value="Amidohydro_1"/>
    <property type="match status" value="1"/>
</dbReference>
<dbReference type="Proteomes" id="UP000316095">
    <property type="component" value="Unassembled WGS sequence"/>
</dbReference>
<dbReference type="RefSeq" id="WP_146504530.1">
    <property type="nucleotide sequence ID" value="NZ_SJPG01000001.1"/>
</dbReference>
<reference evidence="3 4" key="1">
    <citation type="submission" date="2019-02" db="EMBL/GenBank/DDBJ databases">
        <title>Deep-cultivation of Planctomycetes and their phenomic and genomic characterization uncovers novel biology.</title>
        <authorList>
            <person name="Wiegand S."/>
            <person name="Jogler M."/>
            <person name="Boedeker C."/>
            <person name="Pinto D."/>
            <person name="Vollmers J."/>
            <person name="Rivas-Marin E."/>
            <person name="Kohn T."/>
            <person name="Peeters S.H."/>
            <person name="Heuer A."/>
            <person name="Rast P."/>
            <person name="Oberbeckmann S."/>
            <person name="Bunk B."/>
            <person name="Jeske O."/>
            <person name="Meyerdierks A."/>
            <person name="Storesund J.E."/>
            <person name="Kallscheuer N."/>
            <person name="Luecker S."/>
            <person name="Lage O.M."/>
            <person name="Pohl T."/>
            <person name="Merkel B.J."/>
            <person name="Hornburger P."/>
            <person name="Mueller R.-W."/>
            <person name="Bruemmer F."/>
            <person name="Labrenz M."/>
            <person name="Spormann A.M."/>
            <person name="Op Den Camp H."/>
            <person name="Overmann J."/>
            <person name="Amann R."/>
            <person name="Jetten M.S.M."/>
            <person name="Mascher T."/>
            <person name="Medema M.H."/>
            <person name="Devos D.P."/>
            <person name="Kaster A.-K."/>
            <person name="Ovreas L."/>
            <person name="Rohde M."/>
            <person name="Galperin M.Y."/>
            <person name="Jogler C."/>
        </authorList>
    </citation>
    <scope>NUCLEOTIDE SEQUENCE [LARGE SCALE GENOMIC DNA]</scope>
    <source>
        <strain evidence="3 4">Pan54</strain>
    </source>
</reference>
<evidence type="ECO:0000256" key="1">
    <source>
        <dbReference type="ARBA" id="ARBA00022801"/>
    </source>
</evidence>
<sequence length="395" mass="43964">MTDIATAFYTPLLWTGESDEVLRDVTLICEQGMLVEITAGRSPNATDLGNAAIIPPLVNAHCHLEFSQLKQPFVTNRPFPKWIGETMRTRRENQDVSAAIRAGIEESARVSVGFLADVKTQPVGCYPQTGDNQPEVILFQEVIGLTDEAVTNQKEQISAFVQESGSSRFGLSPHAPFTVRPDLLEHCVQLSQDMGIPLMMHLAETKAELELLTEGTGELVDMLSQFGMWSADMYPSGTRPLDLLKVLSHAPRVLLAHGNYLDEQEIQFLAEHPQMHIVYCPRTHHYFGHTQHPWQSMLEAGVNVAIGTDGRGSNPDLSIWNEVRFLKQQFPDVEPRRLLEMATINGAKSLGMETTIQIGRPANWTLLVLRNSEAKLMTSLQDLCQAEVLTTGPWI</sequence>
<dbReference type="AlphaFoldDB" id="A0A5C5XJX6"/>
<organism evidence="3 4">
    <name type="scientific">Rubinisphaera italica</name>
    <dbReference type="NCBI Taxonomy" id="2527969"/>
    <lineage>
        <taxon>Bacteria</taxon>
        <taxon>Pseudomonadati</taxon>
        <taxon>Planctomycetota</taxon>
        <taxon>Planctomycetia</taxon>
        <taxon>Planctomycetales</taxon>
        <taxon>Planctomycetaceae</taxon>
        <taxon>Rubinisphaera</taxon>
    </lineage>
</organism>
<dbReference type="SUPFAM" id="SSF51556">
    <property type="entry name" value="Metallo-dependent hydrolases"/>
    <property type="match status" value="1"/>
</dbReference>
<evidence type="ECO:0000313" key="3">
    <source>
        <dbReference type="EMBL" id="TWT62701.1"/>
    </source>
</evidence>
<proteinExistence type="predicted"/>
<protein>
    <submittedName>
        <fullName evidence="3">Aminodeoxyfutalosine deaminase</fullName>
        <ecNumber evidence="3">3.5.4.-</ecNumber>
    </submittedName>
</protein>
<dbReference type="Gene3D" id="3.20.20.140">
    <property type="entry name" value="Metal-dependent hydrolases"/>
    <property type="match status" value="1"/>
</dbReference>
<dbReference type="InterPro" id="IPR050287">
    <property type="entry name" value="MTA/SAH_deaminase"/>
</dbReference>
<name>A0A5C5XJX6_9PLAN</name>
<dbReference type="EC" id="3.5.4.-" evidence="3"/>
<keyword evidence="4" id="KW-1185">Reference proteome</keyword>
<dbReference type="InterPro" id="IPR032466">
    <property type="entry name" value="Metal_Hydrolase"/>
</dbReference>
<dbReference type="EMBL" id="SJPG01000001">
    <property type="protein sequence ID" value="TWT62701.1"/>
    <property type="molecule type" value="Genomic_DNA"/>
</dbReference>